<dbReference type="EMBL" id="AZGD01000031">
    <property type="protein sequence ID" value="KRM19806.1"/>
    <property type="molecule type" value="Genomic_DNA"/>
</dbReference>
<accession>A0A0R1WPX5</accession>
<sequence>MDSVENNQLTLSFSQEQYQALQTQAALCHQDLADYVHDLVIAKLKADGVDFEKHTDLPDDEILKLINLI</sequence>
<comment type="caution">
    <text evidence="1">The sequence shown here is derived from an EMBL/GenBank/DDBJ whole genome shotgun (WGS) entry which is preliminary data.</text>
</comment>
<evidence type="ECO:0000313" key="1">
    <source>
        <dbReference type="EMBL" id="KRM19806.1"/>
    </source>
</evidence>
<keyword evidence="2" id="KW-1185">Reference proteome</keyword>
<dbReference type="PATRIC" id="fig|1423755.3.peg.1404"/>
<dbReference type="RefSeq" id="WP_025022825.1">
    <property type="nucleotide sequence ID" value="NZ_AZGD01000031.1"/>
</dbReference>
<protein>
    <submittedName>
        <fullName evidence="1">Uncharacterized protein</fullName>
    </submittedName>
</protein>
<name>A0A0R1WPX5_9LACO</name>
<organism evidence="1 2">
    <name type="scientific">Ligilactobacillus hayakitensis DSM 18933 = JCM 14209</name>
    <dbReference type="NCBI Taxonomy" id="1423755"/>
    <lineage>
        <taxon>Bacteria</taxon>
        <taxon>Bacillati</taxon>
        <taxon>Bacillota</taxon>
        <taxon>Bacilli</taxon>
        <taxon>Lactobacillales</taxon>
        <taxon>Lactobacillaceae</taxon>
        <taxon>Ligilactobacillus</taxon>
    </lineage>
</organism>
<evidence type="ECO:0000313" key="2">
    <source>
        <dbReference type="Proteomes" id="UP000051054"/>
    </source>
</evidence>
<gene>
    <name evidence="1" type="ORF">FC40_GL001325</name>
</gene>
<dbReference type="Proteomes" id="UP000051054">
    <property type="component" value="Unassembled WGS sequence"/>
</dbReference>
<proteinExistence type="predicted"/>
<reference evidence="1 2" key="1">
    <citation type="journal article" date="2015" name="Genome Announc.">
        <title>Expanding the biotechnology potential of lactobacilli through comparative genomics of 213 strains and associated genera.</title>
        <authorList>
            <person name="Sun Z."/>
            <person name="Harris H.M."/>
            <person name="McCann A."/>
            <person name="Guo C."/>
            <person name="Argimon S."/>
            <person name="Zhang W."/>
            <person name="Yang X."/>
            <person name="Jeffery I.B."/>
            <person name="Cooney J.C."/>
            <person name="Kagawa T.F."/>
            <person name="Liu W."/>
            <person name="Song Y."/>
            <person name="Salvetti E."/>
            <person name="Wrobel A."/>
            <person name="Rasinkangas P."/>
            <person name="Parkhill J."/>
            <person name="Rea M.C."/>
            <person name="O'Sullivan O."/>
            <person name="Ritari J."/>
            <person name="Douillard F.P."/>
            <person name="Paul Ross R."/>
            <person name="Yang R."/>
            <person name="Briner A.E."/>
            <person name="Felis G.E."/>
            <person name="de Vos W.M."/>
            <person name="Barrangou R."/>
            <person name="Klaenhammer T.R."/>
            <person name="Caufield P.W."/>
            <person name="Cui Y."/>
            <person name="Zhang H."/>
            <person name="O'Toole P.W."/>
        </authorList>
    </citation>
    <scope>NUCLEOTIDE SEQUENCE [LARGE SCALE GENOMIC DNA]</scope>
    <source>
        <strain evidence="1 2">DSM 18933</strain>
    </source>
</reference>
<dbReference type="AlphaFoldDB" id="A0A0R1WPX5"/>